<sequence>MATKPADRLKDKVAIVTGAASGIGAATATLFAKEGAKVVVADINQQGGAQVVESIRSAGGIADFVRADVSKHADIRAMIEFAVKTYGGLDVLVNNAGLEITKNEVDTTEEEWDRVFDVNVKGVFLATKYAVPEMKKRGGGSIVNISSAYGIVASNGFAAYHASKAAVRHLTKATALAHIKEGIRANVICPGVIDTPMLQAAYKNAMDPVAMEEIFLRGQPIGRAGRPEELAYGCLFLASDESSFCVGADLSIDGGFVAQ</sequence>
<dbReference type="PANTHER" id="PTHR24321:SF8">
    <property type="entry name" value="ESTRADIOL 17-BETA-DEHYDROGENASE 8-RELATED"/>
    <property type="match status" value="1"/>
</dbReference>
<name>A0A4S3JZ90_9GAMM</name>
<dbReference type="InterPro" id="IPR002347">
    <property type="entry name" value="SDR_fam"/>
</dbReference>
<protein>
    <submittedName>
        <fullName evidence="3">NAD(P)-dependent dehydrogenase (Short-subunit alcohol dehydrogenase family)</fullName>
    </submittedName>
</protein>
<accession>A0A4S3JZ90</accession>
<dbReference type="NCBIfam" id="NF005559">
    <property type="entry name" value="PRK07231.1"/>
    <property type="match status" value="1"/>
</dbReference>
<keyword evidence="4" id="KW-1185">Reference proteome</keyword>
<evidence type="ECO:0000256" key="2">
    <source>
        <dbReference type="ARBA" id="ARBA00023002"/>
    </source>
</evidence>
<dbReference type="InterPro" id="IPR036291">
    <property type="entry name" value="NAD(P)-bd_dom_sf"/>
</dbReference>
<keyword evidence="2" id="KW-0560">Oxidoreductase</keyword>
<comment type="caution">
    <text evidence="3">The sequence shown here is derived from an EMBL/GenBank/DDBJ whole genome shotgun (WGS) entry which is preliminary data.</text>
</comment>
<dbReference type="SUPFAM" id="SSF51735">
    <property type="entry name" value="NAD(P)-binding Rossmann-fold domains"/>
    <property type="match status" value="1"/>
</dbReference>
<dbReference type="PANTHER" id="PTHR24321">
    <property type="entry name" value="DEHYDROGENASES, SHORT CHAIN"/>
    <property type="match status" value="1"/>
</dbReference>
<dbReference type="GO" id="GO:0016491">
    <property type="term" value="F:oxidoreductase activity"/>
    <property type="evidence" value="ECO:0007669"/>
    <property type="project" value="UniProtKB-KW"/>
</dbReference>
<dbReference type="PRINTS" id="PR00080">
    <property type="entry name" value="SDRFAMILY"/>
</dbReference>
<dbReference type="Gene3D" id="3.40.50.720">
    <property type="entry name" value="NAD(P)-binding Rossmann-like Domain"/>
    <property type="match status" value="1"/>
</dbReference>
<evidence type="ECO:0000313" key="3">
    <source>
        <dbReference type="EMBL" id="TDU32812.1"/>
    </source>
</evidence>
<dbReference type="PRINTS" id="PR00081">
    <property type="entry name" value="GDHRDH"/>
</dbReference>
<dbReference type="Pfam" id="PF13561">
    <property type="entry name" value="adh_short_C2"/>
    <property type="match status" value="1"/>
</dbReference>
<comment type="similarity">
    <text evidence="1">Belongs to the short-chain dehydrogenases/reductases (SDR) family.</text>
</comment>
<proteinExistence type="inferred from homology"/>
<dbReference type="FunFam" id="3.40.50.720:FF:000084">
    <property type="entry name" value="Short-chain dehydrogenase reductase"/>
    <property type="match status" value="1"/>
</dbReference>
<evidence type="ECO:0000313" key="4">
    <source>
        <dbReference type="Proteomes" id="UP000295341"/>
    </source>
</evidence>
<dbReference type="RefSeq" id="WP_133881289.1">
    <property type="nucleotide sequence ID" value="NZ_MWIN01000036.1"/>
</dbReference>
<dbReference type="Proteomes" id="UP000295341">
    <property type="component" value="Unassembled WGS sequence"/>
</dbReference>
<dbReference type="AlphaFoldDB" id="A0A4S3JZ90"/>
<reference evidence="3 4" key="1">
    <citation type="submission" date="2019-03" db="EMBL/GenBank/DDBJ databases">
        <title>Genomic Encyclopedia of Type Strains, Phase IV (KMG-IV): sequencing the most valuable type-strain genomes for metagenomic binning, comparative biology and taxonomic classification.</title>
        <authorList>
            <person name="Goeker M."/>
        </authorList>
    </citation>
    <scope>NUCLEOTIDE SEQUENCE [LARGE SCALE GENOMIC DNA]</scope>
    <source>
        <strain evidence="3 4">DSM 26377</strain>
    </source>
</reference>
<organism evidence="3 4">
    <name type="scientific">Panacagrimonas perspica</name>
    <dbReference type="NCBI Taxonomy" id="381431"/>
    <lineage>
        <taxon>Bacteria</taxon>
        <taxon>Pseudomonadati</taxon>
        <taxon>Pseudomonadota</taxon>
        <taxon>Gammaproteobacteria</taxon>
        <taxon>Nevskiales</taxon>
        <taxon>Nevskiaceae</taxon>
        <taxon>Panacagrimonas</taxon>
    </lineage>
</organism>
<dbReference type="EMBL" id="SOBT01000008">
    <property type="protein sequence ID" value="TDU32812.1"/>
    <property type="molecule type" value="Genomic_DNA"/>
</dbReference>
<gene>
    <name evidence="3" type="ORF">DFR24_2217</name>
</gene>
<dbReference type="OrthoDB" id="9809287at2"/>
<evidence type="ECO:0000256" key="1">
    <source>
        <dbReference type="ARBA" id="ARBA00006484"/>
    </source>
</evidence>